<feature type="domain" description="NYN" evidence="1">
    <location>
        <begin position="2"/>
        <end position="186"/>
    </location>
</feature>
<sequence>MRTFVYVDGFNLYYRLLQSDPSLKWLNILAMAQAALPKTAEIVRMRYFSARVSGRRDRQAPGRQQAYLNALATLPGFEAHMGNFLTSSKFAELAQPPEFRPRISWPANEPAPDVVKIIKTEEKGSDVNLASHLLMDSFRNSFEAAAVISNDADLIEPIRLATRELGKTVGLLTPVPSPNPRLREVASFVRHIERRHLSHAQFPDVIELPNGQRAQRPAEWR</sequence>
<dbReference type="RefSeq" id="WP_094472915.1">
    <property type="nucleotide sequence ID" value="NZ_NOXT01000086.1"/>
</dbReference>
<protein>
    <recommendedName>
        <fullName evidence="1">NYN domain-containing protein</fullName>
    </recommendedName>
</protein>
<keyword evidence="3" id="KW-1185">Reference proteome</keyword>
<dbReference type="Proteomes" id="UP000216991">
    <property type="component" value="Unassembled WGS sequence"/>
</dbReference>
<dbReference type="Gene3D" id="3.40.50.1010">
    <property type="entry name" value="5'-nuclease"/>
    <property type="match status" value="1"/>
</dbReference>
<comment type="caution">
    <text evidence="2">The sequence shown here is derived from an EMBL/GenBank/DDBJ whole genome shotgun (WGS) entry which is preliminary data.</text>
</comment>
<evidence type="ECO:0000259" key="1">
    <source>
        <dbReference type="Pfam" id="PF01936"/>
    </source>
</evidence>
<organism evidence="2 3">
    <name type="scientific">Sandarakinorhabdus cyanobacteriorum</name>
    <dbReference type="NCBI Taxonomy" id="1981098"/>
    <lineage>
        <taxon>Bacteria</taxon>
        <taxon>Pseudomonadati</taxon>
        <taxon>Pseudomonadota</taxon>
        <taxon>Alphaproteobacteria</taxon>
        <taxon>Sphingomonadales</taxon>
        <taxon>Sphingosinicellaceae</taxon>
        <taxon>Sandarakinorhabdus</taxon>
    </lineage>
</organism>
<accession>A0A255YRI0</accession>
<reference evidence="2 3" key="1">
    <citation type="submission" date="2017-07" db="EMBL/GenBank/DDBJ databases">
        <title>Sandarakinorhabdus cyanobacteriorum sp. nov., a novel bacterium isolated from cyanobacterial aggregates in a eutrophic lake.</title>
        <authorList>
            <person name="Cai H."/>
        </authorList>
    </citation>
    <scope>NUCLEOTIDE SEQUENCE [LARGE SCALE GENOMIC DNA]</scope>
    <source>
        <strain evidence="2 3">TH057</strain>
    </source>
</reference>
<name>A0A255YRI0_9SPHN</name>
<dbReference type="InterPro" id="IPR021139">
    <property type="entry name" value="NYN"/>
</dbReference>
<dbReference type="CDD" id="cd18722">
    <property type="entry name" value="PIN_NicB-like"/>
    <property type="match status" value="1"/>
</dbReference>
<dbReference type="Pfam" id="PF01936">
    <property type="entry name" value="NYN"/>
    <property type="match status" value="1"/>
</dbReference>
<dbReference type="EMBL" id="NOXT01000086">
    <property type="protein sequence ID" value="OYQ31324.1"/>
    <property type="molecule type" value="Genomic_DNA"/>
</dbReference>
<evidence type="ECO:0000313" key="2">
    <source>
        <dbReference type="EMBL" id="OYQ31324.1"/>
    </source>
</evidence>
<proteinExistence type="predicted"/>
<evidence type="ECO:0000313" key="3">
    <source>
        <dbReference type="Proteomes" id="UP000216991"/>
    </source>
</evidence>
<gene>
    <name evidence="2" type="ORF">CHU93_04285</name>
</gene>
<dbReference type="AlphaFoldDB" id="A0A255YRI0"/>
<dbReference type="GO" id="GO:0004540">
    <property type="term" value="F:RNA nuclease activity"/>
    <property type="evidence" value="ECO:0007669"/>
    <property type="project" value="InterPro"/>
</dbReference>
<dbReference type="OrthoDB" id="9809421at2"/>